<accession>A0ABN0V1C6</accession>
<evidence type="ECO:0000313" key="3">
    <source>
        <dbReference type="Proteomes" id="UP001500967"/>
    </source>
</evidence>
<dbReference type="CDD" id="cd01741">
    <property type="entry name" value="GATase1_1"/>
    <property type="match status" value="1"/>
</dbReference>
<dbReference type="SUPFAM" id="SSF52317">
    <property type="entry name" value="Class I glutamine amidotransferase-like"/>
    <property type="match status" value="1"/>
</dbReference>
<dbReference type="PANTHER" id="PTHR42695:SF5">
    <property type="entry name" value="GLUTAMINE AMIDOTRANSFERASE YLR126C-RELATED"/>
    <property type="match status" value="1"/>
</dbReference>
<dbReference type="InterPro" id="IPR044992">
    <property type="entry name" value="ChyE-like"/>
</dbReference>
<reference evidence="2 3" key="1">
    <citation type="journal article" date="2019" name="Int. J. Syst. Evol. Microbiol.">
        <title>The Global Catalogue of Microorganisms (GCM) 10K type strain sequencing project: providing services to taxonomists for standard genome sequencing and annotation.</title>
        <authorList>
            <consortium name="The Broad Institute Genomics Platform"/>
            <consortium name="The Broad Institute Genome Sequencing Center for Infectious Disease"/>
            <person name="Wu L."/>
            <person name="Ma J."/>
        </authorList>
    </citation>
    <scope>NUCLEOTIDE SEQUENCE [LARGE SCALE GENOMIC DNA]</scope>
    <source>
        <strain evidence="2 3">JCM 10425</strain>
    </source>
</reference>
<sequence>MKPFLLLGTRADDAAADEEYDAFLRFSGLAERDLRRHRLERTPLGDVDLDDWSGILLGGGPFNVSDPAEAKSPVQQRVEAELGALIGRIVDADFPFLGACYGIGTLGGHQGALVDRTFSEPVGAVEITVVTPDPLFADVPPTFQAFVGHKEAIRELPPHAVLLASSPTCPVQAFRIGRHVYATQFHPELDADGLCTRVDVYKYAGYFAPEEADEIKALAYASDVRYPPEVLRAFIRVARRSERSSAARG</sequence>
<gene>
    <name evidence="2" type="ORF">GCM10009539_66570</name>
</gene>
<protein>
    <submittedName>
        <fullName evidence="2">Glutamine amidotransferase</fullName>
    </submittedName>
</protein>
<evidence type="ECO:0000313" key="2">
    <source>
        <dbReference type="EMBL" id="GAA0270066.1"/>
    </source>
</evidence>
<dbReference type="Gene3D" id="3.40.50.880">
    <property type="match status" value="1"/>
</dbReference>
<organism evidence="2 3">
    <name type="scientific">Cryptosporangium japonicum</name>
    <dbReference type="NCBI Taxonomy" id="80872"/>
    <lineage>
        <taxon>Bacteria</taxon>
        <taxon>Bacillati</taxon>
        <taxon>Actinomycetota</taxon>
        <taxon>Actinomycetes</taxon>
        <taxon>Cryptosporangiales</taxon>
        <taxon>Cryptosporangiaceae</taxon>
        <taxon>Cryptosporangium</taxon>
    </lineage>
</organism>
<dbReference type="InterPro" id="IPR029062">
    <property type="entry name" value="Class_I_gatase-like"/>
</dbReference>
<evidence type="ECO:0000259" key="1">
    <source>
        <dbReference type="Pfam" id="PF00117"/>
    </source>
</evidence>
<comment type="caution">
    <text evidence="2">The sequence shown here is derived from an EMBL/GenBank/DDBJ whole genome shotgun (WGS) entry which is preliminary data.</text>
</comment>
<dbReference type="Proteomes" id="UP001500967">
    <property type="component" value="Unassembled WGS sequence"/>
</dbReference>
<keyword evidence="2" id="KW-0315">Glutamine amidotransferase</keyword>
<feature type="domain" description="Glutamine amidotransferase" evidence="1">
    <location>
        <begin position="49"/>
        <end position="189"/>
    </location>
</feature>
<dbReference type="InterPro" id="IPR017926">
    <property type="entry name" value="GATASE"/>
</dbReference>
<dbReference type="PANTHER" id="PTHR42695">
    <property type="entry name" value="GLUTAMINE AMIDOTRANSFERASE YLR126C-RELATED"/>
    <property type="match status" value="1"/>
</dbReference>
<keyword evidence="3" id="KW-1185">Reference proteome</keyword>
<dbReference type="RefSeq" id="WP_344652898.1">
    <property type="nucleotide sequence ID" value="NZ_BAAAGX010000028.1"/>
</dbReference>
<dbReference type="NCBIfam" id="NF005743">
    <property type="entry name" value="PRK07567.1"/>
    <property type="match status" value="1"/>
</dbReference>
<dbReference type="Pfam" id="PF00117">
    <property type="entry name" value="GATase"/>
    <property type="match status" value="1"/>
</dbReference>
<proteinExistence type="predicted"/>
<dbReference type="PROSITE" id="PS51273">
    <property type="entry name" value="GATASE_TYPE_1"/>
    <property type="match status" value="1"/>
</dbReference>
<dbReference type="EMBL" id="BAAAGX010000028">
    <property type="protein sequence ID" value="GAA0270066.1"/>
    <property type="molecule type" value="Genomic_DNA"/>
</dbReference>
<name>A0ABN0V1C6_9ACTN</name>